<evidence type="ECO:0000256" key="1">
    <source>
        <dbReference type="SAM" id="MobiDB-lite"/>
    </source>
</evidence>
<sequence>MSAIHPSRSPRSPDPFGRRDAGLHHVRAMTRWTIVGSAAAALVLGLGYAHALPDLAALLPAHGSGGGGGGGFTEHPGAGSGGVQAPGLPGGQGGSHTTTGSS</sequence>
<proteinExistence type="predicted"/>
<dbReference type="Proteomes" id="UP000183015">
    <property type="component" value="Unassembled WGS sequence"/>
</dbReference>
<feature type="region of interest" description="Disordered" evidence="1">
    <location>
        <begin position="1"/>
        <end position="20"/>
    </location>
</feature>
<dbReference type="eggNOG" id="ENOG503255M">
    <property type="taxonomic scope" value="Bacteria"/>
</dbReference>
<accession>A0A1H7QQ32</accession>
<reference evidence="3" key="1">
    <citation type="submission" date="2016-10" db="EMBL/GenBank/DDBJ databases">
        <authorList>
            <person name="Varghese N."/>
        </authorList>
    </citation>
    <scope>NUCLEOTIDE SEQUENCE [LARGE SCALE GENOMIC DNA]</scope>
    <source>
        <strain evidence="3">DSM 45096 / BCRC 16803 / CGMCC 4.1857 / CIP 109030 / JCM 12277 / KCTC 19219 / NBRC 100920 / 33214</strain>
    </source>
</reference>
<gene>
    <name evidence="2" type="ORF">SAMN05414137_109154</name>
</gene>
<dbReference type="AlphaFoldDB" id="A0A1H7QQ32"/>
<feature type="region of interest" description="Disordered" evidence="1">
    <location>
        <begin position="59"/>
        <end position="102"/>
    </location>
</feature>
<dbReference type="EMBL" id="FOAZ01000009">
    <property type="protein sequence ID" value="SEL50086.1"/>
    <property type="molecule type" value="Genomic_DNA"/>
</dbReference>
<organism evidence="2 3">
    <name type="scientific">Streptacidiphilus jiangxiensis</name>
    <dbReference type="NCBI Taxonomy" id="235985"/>
    <lineage>
        <taxon>Bacteria</taxon>
        <taxon>Bacillati</taxon>
        <taxon>Actinomycetota</taxon>
        <taxon>Actinomycetes</taxon>
        <taxon>Kitasatosporales</taxon>
        <taxon>Streptomycetaceae</taxon>
        <taxon>Streptacidiphilus</taxon>
    </lineage>
</organism>
<evidence type="ECO:0000313" key="2">
    <source>
        <dbReference type="EMBL" id="SEL50086.1"/>
    </source>
</evidence>
<evidence type="ECO:0000313" key="3">
    <source>
        <dbReference type="Proteomes" id="UP000183015"/>
    </source>
</evidence>
<name>A0A1H7QQ32_STRJI</name>
<protein>
    <submittedName>
        <fullName evidence="2">Uncharacterized protein</fullName>
    </submittedName>
</protein>
<feature type="compositionally biased region" description="Gly residues" evidence="1">
    <location>
        <begin position="63"/>
        <end position="94"/>
    </location>
</feature>
<dbReference type="STRING" id="235985.SAMN05414137_109154"/>
<keyword evidence="3" id="KW-1185">Reference proteome</keyword>
<dbReference type="RefSeq" id="WP_042445376.1">
    <property type="nucleotide sequence ID" value="NZ_BBPN01000009.1"/>
</dbReference>